<evidence type="ECO:0000313" key="2">
    <source>
        <dbReference type="EMBL" id="QDT05907.1"/>
    </source>
</evidence>
<evidence type="ECO:0000256" key="1">
    <source>
        <dbReference type="SAM" id="Phobius"/>
    </source>
</evidence>
<dbReference type="EMBL" id="CP036525">
    <property type="protein sequence ID" value="QDT05907.1"/>
    <property type="molecule type" value="Genomic_DNA"/>
</dbReference>
<accession>A0A517NFL3</accession>
<reference evidence="2 3" key="1">
    <citation type="submission" date="2019-02" db="EMBL/GenBank/DDBJ databases">
        <title>Deep-cultivation of Planctomycetes and their phenomic and genomic characterization uncovers novel biology.</title>
        <authorList>
            <person name="Wiegand S."/>
            <person name="Jogler M."/>
            <person name="Boedeker C."/>
            <person name="Pinto D."/>
            <person name="Vollmers J."/>
            <person name="Rivas-Marin E."/>
            <person name="Kohn T."/>
            <person name="Peeters S.H."/>
            <person name="Heuer A."/>
            <person name="Rast P."/>
            <person name="Oberbeckmann S."/>
            <person name="Bunk B."/>
            <person name="Jeske O."/>
            <person name="Meyerdierks A."/>
            <person name="Storesund J.E."/>
            <person name="Kallscheuer N."/>
            <person name="Luecker S."/>
            <person name="Lage O.M."/>
            <person name="Pohl T."/>
            <person name="Merkel B.J."/>
            <person name="Hornburger P."/>
            <person name="Mueller R.-W."/>
            <person name="Bruemmer F."/>
            <person name="Labrenz M."/>
            <person name="Spormann A.M."/>
            <person name="Op den Camp H."/>
            <person name="Overmann J."/>
            <person name="Amann R."/>
            <person name="Jetten M.S.M."/>
            <person name="Mascher T."/>
            <person name="Medema M.H."/>
            <person name="Devos D.P."/>
            <person name="Kaster A.-K."/>
            <person name="Ovreas L."/>
            <person name="Rohde M."/>
            <person name="Galperin M.Y."/>
            <person name="Jogler C."/>
        </authorList>
    </citation>
    <scope>NUCLEOTIDE SEQUENCE [LARGE SCALE GENOMIC DNA]</scope>
    <source>
        <strain evidence="2 3">K22_7</strain>
    </source>
</reference>
<dbReference type="Gene3D" id="2.40.50.100">
    <property type="match status" value="1"/>
</dbReference>
<feature type="transmembrane region" description="Helical" evidence="1">
    <location>
        <begin position="15"/>
        <end position="36"/>
    </location>
</feature>
<dbReference type="PANTHER" id="PTHR30469">
    <property type="entry name" value="MULTIDRUG RESISTANCE PROTEIN MDTA"/>
    <property type="match status" value="1"/>
</dbReference>
<dbReference type="AlphaFoldDB" id="A0A517NFL3"/>
<keyword evidence="1" id="KW-0812">Transmembrane</keyword>
<dbReference type="GO" id="GO:0015562">
    <property type="term" value="F:efflux transmembrane transporter activity"/>
    <property type="evidence" value="ECO:0007669"/>
    <property type="project" value="TreeGrafter"/>
</dbReference>
<organism evidence="2 3">
    <name type="scientific">Rubripirellula lacrimiformis</name>
    <dbReference type="NCBI Taxonomy" id="1930273"/>
    <lineage>
        <taxon>Bacteria</taxon>
        <taxon>Pseudomonadati</taxon>
        <taxon>Planctomycetota</taxon>
        <taxon>Planctomycetia</taxon>
        <taxon>Pirellulales</taxon>
        <taxon>Pirellulaceae</taxon>
        <taxon>Rubripirellula</taxon>
    </lineage>
</organism>
<name>A0A517NFL3_9BACT</name>
<dbReference type="Proteomes" id="UP000318538">
    <property type="component" value="Chromosome"/>
</dbReference>
<gene>
    <name evidence="2" type="ORF">K227x_43120</name>
</gene>
<dbReference type="GO" id="GO:1990281">
    <property type="term" value="C:efflux pump complex"/>
    <property type="evidence" value="ECO:0007669"/>
    <property type="project" value="TreeGrafter"/>
</dbReference>
<dbReference type="Gene3D" id="1.10.287.470">
    <property type="entry name" value="Helix hairpin bin"/>
    <property type="match status" value="1"/>
</dbReference>
<keyword evidence="1" id="KW-1133">Transmembrane helix</keyword>
<dbReference type="KEGG" id="rlc:K227x_43120"/>
<keyword evidence="1" id="KW-0472">Membrane</keyword>
<proteinExistence type="predicted"/>
<evidence type="ECO:0000313" key="3">
    <source>
        <dbReference type="Proteomes" id="UP000318538"/>
    </source>
</evidence>
<sequence length="493" mass="53291">MPSHDAVPRHSTVRLIVNVVVSVAVLGSCFYAYTLLGERKRPQRSKPQKPAATVVTSVPLASHEGPVKIGASGVVVPLREIRLATEVTGRVVQISPNLRNGRMVDAGEVLIRLDSIEYDLEVKRLKAQQSQEAAELVSVDVSIENATLLLALAEQQVDITKGERDRIDSLIKRQAASGSEADIARRSELTSKAALVELQNRRRELIAQRQLIVEKQSLTQIALQRAQLDQSRTTVKSPIRGRVVSSTVETDSYLLSGTSFVTIEDTSAVEVRCSLTASQMIWVWRSAAGMSELPDASSTMDDRVPPIPAIVEHSFGGVSQQWTASLERIDGAGIDLDTRTYPCLFRVNDPRAADARGSSNRLMRGMFVSVTLMATPDRPLFQVPETAIRPGNRLWLDDNHRLRIQNVHVVARSDDGVIVDMIESPPGNGVADASSSVVISPISDPSPGMALMSEPIRQPASAGIVDDAPAKINSAVNAGDSVRRDASAGKVDG</sequence>
<dbReference type="SUPFAM" id="SSF111369">
    <property type="entry name" value="HlyD-like secretion proteins"/>
    <property type="match status" value="1"/>
</dbReference>
<keyword evidence="3" id="KW-1185">Reference proteome</keyword>
<protein>
    <submittedName>
        <fullName evidence="2">Multidrug resistance protein MdtN</fullName>
    </submittedName>
</protein>
<dbReference type="Gene3D" id="2.40.30.170">
    <property type="match status" value="1"/>
</dbReference>